<dbReference type="InterPro" id="IPR036982">
    <property type="entry name" value="Deoxyhypusine_synthase_sf"/>
</dbReference>
<sequence length="335" mass="37935">MDWNGLLGAYKVMGFQASALGKAIEEVNRMIRWRMIDDPIKEDEVEPFNDPAHRAKVRCTIFLGYTSNMISCGVREIIRYLVQNQMVDCIVTTAGGIEEDFIKCMANTYNGDFHIPGETLRRKGVNRIGNLLIPNENYCKFEDWIMPILDQMLVEQKQKNKIWSPSKIIRRLGREINNEESVYYWCWKNKIPVFCPALTDGSLGDMIYVHSFKNPGLIVDIAQDIRKLNSLVVWAKKSGIIILGGGIVKHHICNSNMLRNGAEFAVFINTGQEFDGSDSGARPDEAVSWGKISLQATPVKVYCDASIAFPLVVAMTFAQHFEPKPPVIRKNKTKK</sequence>
<dbReference type="InterPro" id="IPR029035">
    <property type="entry name" value="DHS-like_NAD/FAD-binding_dom"/>
</dbReference>
<dbReference type="GO" id="GO:0034038">
    <property type="term" value="F:deoxyhypusine synthase activity"/>
    <property type="evidence" value="ECO:0007669"/>
    <property type="project" value="UniProtKB-EC"/>
</dbReference>
<dbReference type="SUPFAM" id="SSF52467">
    <property type="entry name" value="DHS-like NAD/FAD-binding domain"/>
    <property type="match status" value="1"/>
</dbReference>
<dbReference type="EMBL" id="GIBP01003852">
    <property type="protein sequence ID" value="NDV32821.1"/>
    <property type="molecule type" value="Transcribed_RNA"/>
</dbReference>
<dbReference type="PANTHER" id="PTHR11703:SF0">
    <property type="entry name" value="DEOXYHYPUSINE SYNTHASE"/>
    <property type="match status" value="1"/>
</dbReference>
<dbReference type="FunFam" id="3.40.910.10:FF:000001">
    <property type="entry name" value="Probable deoxyhypusine synthase"/>
    <property type="match status" value="1"/>
</dbReference>
<dbReference type="Gene3D" id="3.40.910.10">
    <property type="entry name" value="Deoxyhypusine synthase"/>
    <property type="match status" value="1"/>
</dbReference>
<evidence type="ECO:0000256" key="4">
    <source>
        <dbReference type="ARBA" id="ARBA00009892"/>
    </source>
</evidence>
<keyword evidence="8" id="KW-0386">Hypusine biosynthesis</keyword>
<dbReference type="NCBIfam" id="TIGR00321">
    <property type="entry name" value="dhys"/>
    <property type="match status" value="1"/>
</dbReference>
<evidence type="ECO:0000256" key="5">
    <source>
        <dbReference type="ARBA" id="ARBA00012683"/>
    </source>
</evidence>
<dbReference type="PANTHER" id="PTHR11703">
    <property type="entry name" value="DEOXYHYPUSINE SYNTHASE"/>
    <property type="match status" value="1"/>
</dbReference>
<dbReference type="Pfam" id="PF01916">
    <property type="entry name" value="DS"/>
    <property type="match status" value="1"/>
</dbReference>
<evidence type="ECO:0000256" key="2">
    <source>
        <dbReference type="ARBA" id="ARBA00001911"/>
    </source>
</evidence>
<comment type="catalytic activity">
    <reaction evidence="1">
        <text>[eIF5A protein]-L-lysine + spermidine = [eIF5A protein]-deoxyhypusine + propane-1,3-diamine</text>
        <dbReference type="Rhea" id="RHEA:33299"/>
        <dbReference type="Rhea" id="RHEA-COMP:10143"/>
        <dbReference type="Rhea" id="RHEA-COMP:10144"/>
        <dbReference type="ChEBI" id="CHEBI:29969"/>
        <dbReference type="ChEBI" id="CHEBI:57484"/>
        <dbReference type="ChEBI" id="CHEBI:57834"/>
        <dbReference type="ChEBI" id="CHEBI:82657"/>
        <dbReference type="EC" id="2.5.1.46"/>
    </reaction>
</comment>
<evidence type="ECO:0000256" key="3">
    <source>
        <dbReference type="ARBA" id="ARBA00005041"/>
    </source>
</evidence>
<proteinExistence type="inferred from homology"/>
<evidence type="ECO:0000313" key="9">
    <source>
        <dbReference type="EMBL" id="NDV32821.1"/>
    </source>
</evidence>
<organism evidence="9">
    <name type="scientific">Arcella intermedia</name>
    <dbReference type="NCBI Taxonomy" id="1963864"/>
    <lineage>
        <taxon>Eukaryota</taxon>
        <taxon>Amoebozoa</taxon>
        <taxon>Tubulinea</taxon>
        <taxon>Elardia</taxon>
        <taxon>Arcellinida</taxon>
        <taxon>Sphaerothecina</taxon>
        <taxon>Arcellidae</taxon>
        <taxon>Arcella</taxon>
    </lineage>
</organism>
<dbReference type="GO" id="GO:0005737">
    <property type="term" value="C:cytoplasm"/>
    <property type="evidence" value="ECO:0007669"/>
    <property type="project" value="TreeGrafter"/>
</dbReference>
<accession>A0A6B2L799</accession>
<dbReference type="AlphaFoldDB" id="A0A6B2L799"/>
<name>A0A6B2L799_9EUKA</name>
<comment type="pathway">
    <text evidence="3">Protein modification; eIF5A hypusination.</text>
</comment>
<evidence type="ECO:0000256" key="1">
    <source>
        <dbReference type="ARBA" id="ARBA00000952"/>
    </source>
</evidence>
<reference evidence="9" key="1">
    <citation type="journal article" date="2020" name="J. Eukaryot. Microbiol.">
        <title>De novo Sequencing, Assembly and Annotation of the Transcriptome for the Free-Living Testate Amoeba Arcella intermedia.</title>
        <authorList>
            <person name="Ribeiro G.M."/>
            <person name="Porfirio-Sousa A.L."/>
            <person name="Maurer-Alcala X.X."/>
            <person name="Katz L.A."/>
            <person name="Lahr D.J.G."/>
        </authorList>
    </citation>
    <scope>NUCLEOTIDE SEQUENCE</scope>
</reference>
<evidence type="ECO:0000256" key="7">
    <source>
        <dbReference type="ARBA" id="ARBA00023027"/>
    </source>
</evidence>
<evidence type="ECO:0000256" key="6">
    <source>
        <dbReference type="ARBA" id="ARBA00022679"/>
    </source>
</evidence>
<keyword evidence="6" id="KW-0808">Transferase</keyword>
<comment type="cofactor">
    <cofactor evidence="2">
        <name>NAD(+)</name>
        <dbReference type="ChEBI" id="CHEBI:57540"/>
    </cofactor>
</comment>
<evidence type="ECO:0000256" key="8">
    <source>
        <dbReference type="ARBA" id="ARBA00023256"/>
    </source>
</evidence>
<dbReference type="InterPro" id="IPR002773">
    <property type="entry name" value="Deoxyhypusine_synthase"/>
</dbReference>
<keyword evidence="7" id="KW-0520">NAD</keyword>
<comment type="similarity">
    <text evidence="4">Belongs to the deoxyhypusine synthase family.</text>
</comment>
<protein>
    <recommendedName>
        <fullName evidence="5">deoxyhypusine synthase</fullName>
        <ecNumber evidence="5">2.5.1.46</ecNumber>
    </recommendedName>
</protein>
<dbReference type="EC" id="2.5.1.46" evidence="5"/>